<name>A0A316L3G9_9FLAO</name>
<dbReference type="GO" id="GO:0022857">
    <property type="term" value="F:transmembrane transporter activity"/>
    <property type="evidence" value="ECO:0007669"/>
    <property type="project" value="TreeGrafter"/>
</dbReference>
<dbReference type="InterPro" id="IPR003838">
    <property type="entry name" value="ABC3_permease_C"/>
</dbReference>
<evidence type="ECO:0008006" key="11">
    <source>
        <dbReference type="Google" id="ProtNLM"/>
    </source>
</evidence>
<dbReference type="InterPro" id="IPR050250">
    <property type="entry name" value="Macrolide_Exporter_MacB"/>
</dbReference>
<dbReference type="Pfam" id="PF12704">
    <property type="entry name" value="MacB_PCD"/>
    <property type="match status" value="2"/>
</dbReference>
<accession>A0A316L3G9</accession>
<feature type="domain" description="MacB-like periplasmic core" evidence="8">
    <location>
        <begin position="463"/>
        <end position="658"/>
    </location>
</feature>
<dbReference type="EMBL" id="QGEG01000001">
    <property type="protein sequence ID" value="PWL39958.1"/>
    <property type="molecule type" value="Genomic_DNA"/>
</dbReference>
<dbReference type="Proteomes" id="UP000245762">
    <property type="component" value="Unassembled WGS sequence"/>
</dbReference>
<evidence type="ECO:0000313" key="9">
    <source>
        <dbReference type="EMBL" id="PWL39958.1"/>
    </source>
</evidence>
<feature type="domain" description="ABC3 transporter permease C-terminal" evidence="7">
    <location>
        <begin position="318"/>
        <end position="433"/>
    </location>
</feature>
<evidence type="ECO:0000256" key="1">
    <source>
        <dbReference type="ARBA" id="ARBA00004651"/>
    </source>
</evidence>
<proteinExistence type="predicted"/>
<comment type="subcellular location">
    <subcellularLocation>
        <location evidence="1">Cell membrane</location>
        <topology evidence="1">Multi-pass membrane protein</topology>
    </subcellularLocation>
</comment>
<dbReference type="OrthoDB" id="5933722at2"/>
<protein>
    <recommendedName>
        <fullName evidence="11">FtsX-like permease family protein</fullName>
    </recommendedName>
</protein>
<keyword evidence="4 6" id="KW-1133">Transmembrane helix</keyword>
<sequence>MDKLLQKVKTNLWEPWYKNNSRSLFNNQKTIIMLKNYIRIAWRNLQKRKVFTAINILGLAIGFGSGILIYLFLSYHLSFDTFHANSDRIYRMATEEHRDLIEFEPSVPPAFAKTFREDYEYADKVAKISSQDGLIIDVEKNGVTDKFKQDVAFVEEDFFKIFNYPLVNGSNNISLSAPNTAVLTEAVSLKMFGKTDVVGETFVLQNEKTIEITGVLKNIPKTTFLDREVFVSFENLNDFFEFAASESWGGITSNLQTYALLNPGQNISSIENVLLELPEKHRPKQKNKHIYKLQPLSDIHFNPLYGGLDPVLLWVFAIIGLFLITIACINFINISTAQAFYRSKEIGVRKVLGSFKQHLFWQFLSETFVISLFAIILGVALALAFLPSFNNLFELQLSWRDLLNYRFFGFLTLILTLVAFLSGSYPGILMARIVPVLALKGKLSHSDTGGTTTRKVLVIAQFAISITLIAATLIISRQIDYAVNTDLGFDKESIVMVEIPTDIERIKLNSLKERLSQITGVQNVSACLSSPGAAENNWGTGVKYHNRPEVEEFSIEAKIGDVNYLKTFNIPLVAGRNFFESDSLITELLVNERLGEKLGLATSEELIGKKIEVNGGRMTGTIVGVVQNFHDSNFTEQINPVFITANNNWYGEIALKINHQNTASTLDQIGETWSDAFAGYIFEYRFLDERVAKQYETEQRYLSLSKVFSGLAILIGCLGLYGLILFFVGQRTKEIGIRKVLGSNVVNILTLFTVDFFKLILIAGVLATPIAWYLMEQWLQGYAYRTEIHWWVFVFAIISIMAITLITISYQTLKVAVASPVKSLRTE</sequence>
<evidence type="ECO:0000256" key="2">
    <source>
        <dbReference type="ARBA" id="ARBA00022475"/>
    </source>
</evidence>
<evidence type="ECO:0000256" key="6">
    <source>
        <dbReference type="SAM" id="Phobius"/>
    </source>
</evidence>
<keyword evidence="2" id="KW-1003">Cell membrane</keyword>
<keyword evidence="10" id="KW-1185">Reference proteome</keyword>
<evidence type="ECO:0000256" key="4">
    <source>
        <dbReference type="ARBA" id="ARBA00022989"/>
    </source>
</evidence>
<evidence type="ECO:0000259" key="8">
    <source>
        <dbReference type="Pfam" id="PF12704"/>
    </source>
</evidence>
<feature type="transmembrane region" description="Helical" evidence="6">
    <location>
        <begin position="456"/>
        <end position="475"/>
    </location>
</feature>
<feature type="transmembrane region" description="Helical" evidence="6">
    <location>
        <begin position="748"/>
        <end position="773"/>
    </location>
</feature>
<dbReference type="AlphaFoldDB" id="A0A316L3G9"/>
<dbReference type="PANTHER" id="PTHR30572">
    <property type="entry name" value="MEMBRANE COMPONENT OF TRANSPORTER-RELATED"/>
    <property type="match status" value="1"/>
</dbReference>
<feature type="transmembrane region" description="Helical" evidence="6">
    <location>
        <begin position="50"/>
        <end position="73"/>
    </location>
</feature>
<evidence type="ECO:0000256" key="3">
    <source>
        <dbReference type="ARBA" id="ARBA00022692"/>
    </source>
</evidence>
<feature type="transmembrane region" description="Helical" evidence="6">
    <location>
        <begin position="707"/>
        <end position="728"/>
    </location>
</feature>
<evidence type="ECO:0000259" key="7">
    <source>
        <dbReference type="Pfam" id="PF02687"/>
    </source>
</evidence>
<gene>
    <name evidence="9" type="ORF">DKG77_03775</name>
</gene>
<feature type="domain" description="MacB-like periplasmic core" evidence="8">
    <location>
        <begin position="52"/>
        <end position="272"/>
    </location>
</feature>
<organism evidence="9 10">
    <name type="scientific">Flagellimonas aquimarina</name>
    <dbReference type="NCBI Taxonomy" id="2201895"/>
    <lineage>
        <taxon>Bacteria</taxon>
        <taxon>Pseudomonadati</taxon>
        <taxon>Bacteroidota</taxon>
        <taxon>Flavobacteriia</taxon>
        <taxon>Flavobacteriales</taxon>
        <taxon>Flavobacteriaceae</taxon>
        <taxon>Flagellimonas</taxon>
    </lineage>
</organism>
<dbReference type="GO" id="GO:0005886">
    <property type="term" value="C:plasma membrane"/>
    <property type="evidence" value="ECO:0007669"/>
    <property type="project" value="UniProtKB-SubCell"/>
</dbReference>
<evidence type="ECO:0000313" key="10">
    <source>
        <dbReference type="Proteomes" id="UP000245762"/>
    </source>
</evidence>
<feature type="transmembrane region" description="Helical" evidence="6">
    <location>
        <begin position="788"/>
        <end position="810"/>
    </location>
</feature>
<feature type="transmembrane region" description="Helical" evidence="6">
    <location>
        <begin position="311"/>
        <end position="334"/>
    </location>
</feature>
<reference evidence="9 10" key="1">
    <citation type="submission" date="2018-05" db="EMBL/GenBank/DDBJ databases">
        <title>Complete genome sequence of Flagellimonas aquimarina ECD12 isolated from seaweed Ecklonia cava.</title>
        <authorList>
            <person name="Choi S."/>
            <person name="Seong C."/>
        </authorList>
    </citation>
    <scope>NUCLEOTIDE SEQUENCE [LARGE SCALE GENOMIC DNA]</scope>
    <source>
        <strain evidence="9 10">ECD12</strain>
    </source>
</reference>
<keyword evidence="5 6" id="KW-0472">Membrane</keyword>
<dbReference type="Pfam" id="PF02687">
    <property type="entry name" value="FtsX"/>
    <property type="match status" value="2"/>
</dbReference>
<feature type="transmembrane region" description="Helical" evidence="6">
    <location>
        <begin position="407"/>
        <end position="435"/>
    </location>
</feature>
<dbReference type="PANTHER" id="PTHR30572:SF18">
    <property type="entry name" value="ABC-TYPE MACROLIDE FAMILY EXPORT SYSTEM PERMEASE COMPONENT 2"/>
    <property type="match status" value="1"/>
</dbReference>
<keyword evidence="3 6" id="KW-0812">Transmembrane</keyword>
<dbReference type="InterPro" id="IPR025857">
    <property type="entry name" value="MacB_PCD"/>
</dbReference>
<feature type="transmembrane region" description="Helical" evidence="6">
    <location>
        <begin position="359"/>
        <end position="387"/>
    </location>
</feature>
<evidence type="ECO:0000256" key="5">
    <source>
        <dbReference type="ARBA" id="ARBA00023136"/>
    </source>
</evidence>
<comment type="caution">
    <text evidence="9">The sequence shown here is derived from an EMBL/GenBank/DDBJ whole genome shotgun (WGS) entry which is preliminary data.</text>
</comment>
<feature type="domain" description="ABC3 transporter permease C-terminal" evidence="7">
    <location>
        <begin position="707"/>
        <end position="816"/>
    </location>
</feature>